<name>A0A8C0J5Y9_CHEAB</name>
<dbReference type="AlphaFoldDB" id="A0A8C0J5Y9"/>
<proteinExistence type="predicted"/>
<feature type="compositionally biased region" description="Polar residues" evidence="1">
    <location>
        <begin position="17"/>
        <end position="30"/>
    </location>
</feature>
<feature type="region of interest" description="Disordered" evidence="1">
    <location>
        <begin position="331"/>
        <end position="356"/>
    </location>
</feature>
<dbReference type="GO" id="GO:0005829">
    <property type="term" value="C:cytosol"/>
    <property type="evidence" value="ECO:0007669"/>
    <property type="project" value="TreeGrafter"/>
</dbReference>
<feature type="region of interest" description="Disordered" evidence="1">
    <location>
        <begin position="1"/>
        <end position="35"/>
    </location>
</feature>
<evidence type="ECO:0008006" key="4">
    <source>
        <dbReference type="Google" id="ProtNLM"/>
    </source>
</evidence>
<dbReference type="GeneTree" id="ENSGT00940000153123"/>
<dbReference type="PANTHER" id="PTHR21553:SF22">
    <property type="entry name" value="CENTROSOME-ASSOCIATED PROTEIN ALMS1"/>
    <property type="match status" value="1"/>
</dbReference>
<reference evidence="2" key="1">
    <citation type="submission" date="2025-08" db="UniProtKB">
        <authorList>
            <consortium name="Ensembl"/>
        </authorList>
    </citation>
    <scope>IDENTIFICATION</scope>
</reference>
<keyword evidence="3" id="KW-1185">Reference proteome</keyword>
<evidence type="ECO:0000313" key="3">
    <source>
        <dbReference type="Proteomes" id="UP000694404"/>
    </source>
</evidence>
<dbReference type="GO" id="GO:0005814">
    <property type="term" value="C:centriole"/>
    <property type="evidence" value="ECO:0007669"/>
    <property type="project" value="TreeGrafter"/>
</dbReference>
<feature type="region of interest" description="Disordered" evidence="1">
    <location>
        <begin position="385"/>
        <end position="407"/>
    </location>
</feature>
<feature type="compositionally biased region" description="Basic and acidic residues" evidence="1">
    <location>
        <begin position="294"/>
        <end position="309"/>
    </location>
</feature>
<reference evidence="2" key="2">
    <citation type="submission" date="2025-09" db="UniProtKB">
        <authorList>
            <consortium name="Ensembl"/>
        </authorList>
    </citation>
    <scope>IDENTIFICATION</scope>
</reference>
<sequence>MYYVPHPMKGPKISPVRSETTIESSHSGSNDAVPPNFPAKVLGSMDENPLDTVAIKHKEGIYSKSSEPKVAWAKEKKTPQEATTDIHSTRVILSALYSILKYSLYQTRTEKVTMSFLSVSESVNHLESVKTTHSVFKSAQFYLHHPPSDECTDIGHTRPSSRDFFQNWREDEFSPLTAEVDYSKVEDLRFNTSLGNEASGKELVQEDQKKVRDYLLSSSQRPDLVRRQKMDLPLKQSTYSTGSLDELWTTFLERQKKHHLHNLKSSNELSLVERLDRLARVLQNPVRHSLMPTEHGKSNVGEKIRGREQKKIRHQDKKVYESNLESYRNVLNAEERSDTSYDEKRRAESRQQRAGERTINRMKRFLKQKYLDPLSDTSLVGMVESTTSESDTVTQTEMETTSQTEVSSSISTIDTARLIRAFGHERVRLSPRLSELYCTISLQKSCSEKWDKGRSKVVGLKYPKMTFAERHRKRKDTQVCDHLNKEAICFFNCFVDAIS</sequence>
<protein>
    <recommendedName>
        <fullName evidence="4">ALMS motif domain-containing protein</fullName>
    </recommendedName>
</protein>
<organism evidence="2 3">
    <name type="scientific">Chelonoidis abingdonii</name>
    <name type="common">Abingdon island giant tortoise</name>
    <name type="synonym">Testudo abingdonii</name>
    <dbReference type="NCBI Taxonomy" id="106734"/>
    <lineage>
        <taxon>Eukaryota</taxon>
        <taxon>Metazoa</taxon>
        <taxon>Chordata</taxon>
        <taxon>Craniata</taxon>
        <taxon>Vertebrata</taxon>
        <taxon>Euteleostomi</taxon>
        <taxon>Archelosauria</taxon>
        <taxon>Testudinata</taxon>
        <taxon>Testudines</taxon>
        <taxon>Cryptodira</taxon>
        <taxon>Durocryptodira</taxon>
        <taxon>Testudinoidea</taxon>
        <taxon>Testudinidae</taxon>
        <taxon>Chelonoidis</taxon>
    </lineage>
</organism>
<dbReference type="PANTHER" id="PTHR21553">
    <property type="entry name" value="ALMS1-RELATED"/>
    <property type="match status" value="1"/>
</dbReference>
<accession>A0A8C0J5Y9</accession>
<feature type="region of interest" description="Disordered" evidence="1">
    <location>
        <begin position="290"/>
        <end position="319"/>
    </location>
</feature>
<dbReference type="GO" id="GO:0005813">
    <property type="term" value="C:centrosome"/>
    <property type="evidence" value="ECO:0007669"/>
    <property type="project" value="TreeGrafter"/>
</dbReference>
<evidence type="ECO:0000256" key="1">
    <source>
        <dbReference type="SAM" id="MobiDB-lite"/>
    </source>
</evidence>
<feature type="compositionally biased region" description="Basic and acidic residues" evidence="1">
    <location>
        <begin position="333"/>
        <end position="356"/>
    </location>
</feature>
<dbReference type="GO" id="GO:0046599">
    <property type="term" value="P:regulation of centriole replication"/>
    <property type="evidence" value="ECO:0007669"/>
    <property type="project" value="TreeGrafter"/>
</dbReference>
<evidence type="ECO:0000313" key="2">
    <source>
        <dbReference type="Ensembl" id="ENSCABP00000027525.1"/>
    </source>
</evidence>
<dbReference type="OMA" id="QVHGYKF"/>
<dbReference type="GO" id="GO:0008017">
    <property type="term" value="F:microtubule binding"/>
    <property type="evidence" value="ECO:0007669"/>
    <property type="project" value="TreeGrafter"/>
</dbReference>
<dbReference type="Ensembl" id="ENSCABT00000030148.1">
    <property type="protein sequence ID" value="ENSCABP00000027525.1"/>
    <property type="gene ID" value="ENSCABG00000020228.1"/>
</dbReference>
<dbReference type="Proteomes" id="UP000694404">
    <property type="component" value="Unplaced"/>
</dbReference>